<protein>
    <submittedName>
        <fullName evidence="1">Uncharacterized protein</fullName>
    </submittedName>
</protein>
<evidence type="ECO:0000313" key="1">
    <source>
        <dbReference type="EMBL" id="QKG23245.1"/>
    </source>
</evidence>
<organism evidence="1 2">
    <name type="scientific">Actinomadura verrucosospora</name>
    <dbReference type="NCBI Taxonomy" id="46165"/>
    <lineage>
        <taxon>Bacteria</taxon>
        <taxon>Bacillati</taxon>
        <taxon>Actinomycetota</taxon>
        <taxon>Actinomycetes</taxon>
        <taxon>Streptosporangiales</taxon>
        <taxon>Thermomonosporaceae</taxon>
        <taxon>Actinomadura</taxon>
    </lineage>
</organism>
<dbReference type="Proteomes" id="UP000501240">
    <property type="component" value="Chromosome"/>
</dbReference>
<accession>A0A7D4A5R9</accession>
<dbReference type="AlphaFoldDB" id="A0A7D4A5R9"/>
<reference evidence="1 2" key="1">
    <citation type="submission" date="2020-05" db="EMBL/GenBank/DDBJ databases">
        <title>Actinomadura verrucosospora NRRL-B18236 (PFL_A860) Genome sequencing and assembly.</title>
        <authorList>
            <person name="Samborskyy M."/>
        </authorList>
    </citation>
    <scope>NUCLEOTIDE SEQUENCE [LARGE SCALE GENOMIC DNA]</scope>
    <source>
        <strain evidence="1 2">NRRL:B18236</strain>
    </source>
</reference>
<name>A0A7D4A5R9_ACTVE</name>
<keyword evidence="2" id="KW-1185">Reference proteome</keyword>
<dbReference type="EMBL" id="CP053892">
    <property type="protein sequence ID" value="QKG23245.1"/>
    <property type="molecule type" value="Genomic_DNA"/>
</dbReference>
<gene>
    <name evidence="1" type="ORF">ACTIVE_4888</name>
</gene>
<proteinExistence type="predicted"/>
<sequence length="125" mass="12939">MPSLLARPYPGERRPNGLAETLTWPFFAAEPALANPWDGRRPLKDRGADPAPLMPLHIREWADGSPPGRGVPTAAVGGRGQYPPGLLVVGAGDAGALPVPDGDGLPGAPPPAPLTVICVFMPRAL</sequence>
<evidence type="ECO:0000313" key="2">
    <source>
        <dbReference type="Proteomes" id="UP000501240"/>
    </source>
</evidence>